<dbReference type="EMBL" id="CAKOFQ010007118">
    <property type="protein sequence ID" value="CAH1991603.1"/>
    <property type="molecule type" value="Genomic_DNA"/>
</dbReference>
<evidence type="ECO:0000259" key="1">
    <source>
        <dbReference type="Pfam" id="PF13843"/>
    </source>
</evidence>
<protein>
    <recommendedName>
        <fullName evidence="1">PiggyBac transposable element-derived protein domain-containing protein</fullName>
    </recommendedName>
</protein>
<dbReference type="InterPro" id="IPR052638">
    <property type="entry name" value="PiggyBac_TE-derived"/>
</dbReference>
<reference evidence="2" key="1">
    <citation type="submission" date="2022-03" db="EMBL/GenBank/DDBJ databases">
        <authorList>
            <person name="Sayadi A."/>
        </authorList>
    </citation>
    <scope>NUCLEOTIDE SEQUENCE</scope>
</reference>
<evidence type="ECO:0000313" key="3">
    <source>
        <dbReference type="Proteomes" id="UP001152888"/>
    </source>
</evidence>
<dbReference type="OrthoDB" id="8300647at2759"/>
<dbReference type="PANTHER" id="PTHR47055:SF3">
    <property type="entry name" value="PHORBOL-ESTER_DAG-TYPE DOMAIN-CONTAINING PROTEIN"/>
    <property type="match status" value="1"/>
</dbReference>
<feature type="domain" description="PiggyBac transposable element-derived protein" evidence="1">
    <location>
        <begin position="3"/>
        <end position="127"/>
    </location>
</feature>
<sequence>MKVLRENGFRATATIRDNRLKKCSVDSAKTMAKYDRVTYDFRFEKHNELLLVRWVDNNVVSIIINYDKIVPLHQARRWSKAKKEPVQIQQPNLYRSYNSRMGGVDLSEQSVNTYRVGIRGKKRWWVLFT</sequence>
<proteinExistence type="predicted"/>
<dbReference type="AlphaFoldDB" id="A0A9P0PMC9"/>
<dbReference type="Pfam" id="PF13843">
    <property type="entry name" value="DDE_Tnp_1_7"/>
    <property type="match status" value="1"/>
</dbReference>
<gene>
    <name evidence="2" type="ORF">ACAOBT_LOCUS20380</name>
</gene>
<dbReference type="PANTHER" id="PTHR47055">
    <property type="entry name" value="DDE_TNP_1_7 DOMAIN-CONTAINING PROTEIN"/>
    <property type="match status" value="1"/>
</dbReference>
<name>A0A9P0PMC9_ACAOB</name>
<organism evidence="2 3">
    <name type="scientific">Acanthoscelides obtectus</name>
    <name type="common">Bean weevil</name>
    <name type="synonym">Bruchus obtectus</name>
    <dbReference type="NCBI Taxonomy" id="200917"/>
    <lineage>
        <taxon>Eukaryota</taxon>
        <taxon>Metazoa</taxon>
        <taxon>Ecdysozoa</taxon>
        <taxon>Arthropoda</taxon>
        <taxon>Hexapoda</taxon>
        <taxon>Insecta</taxon>
        <taxon>Pterygota</taxon>
        <taxon>Neoptera</taxon>
        <taxon>Endopterygota</taxon>
        <taxon>Coleoptera</taxon>
        <taxon>Polyphaga</taxon>
        <taxon>Cucujiformia</taxon>
        <taxon>Chrysomeloidea</taxon>
        <taxon>Chrysomelidae</taxon>
        <taxon>Bruchinae</taxon>
        <taxon>Bruchini</taxon>
        <taxon>Acanthoscelides</taxon>
    </lineage>
</organism>
<accession>A0A9P0PMC9</accession>
<dbReference type="Proteomes" id="UP001152888">
    <property type="component" value="Unassembled WGS sequence"/>
</dbReference>
<dbReference type="GO" id="GO:0043565">
    <property type="term" value="F:sequence-specific DNA binding"/>
    <property type="evidence" value="ECO:0007669"/>
    <property type="project" value="TreeGrafter"/>
</dbReference>
<keyword evidence="3" id="KW-1185">Reference proteome</keyword>
<dbReference type="InterPro" id="IPR029526">
    <property type="entry name" value="PGBD"/>
</dbReference>
<evidence type="ECO:0000313" key="2">
    <source>
        <dbReference type="EMBL" id="CAH1991603.1"/>
    </source>
</evidence>
<comment type="caution">
    <text evidence="2">The sequence shown here is derived from an EMBL/GenBank/DDBJ whole genome shotgun (WGS) entry which is preliminary data.</text>
</comment>